<dbReference type="PANTHER" id="PTHR11706">
    <property type="entry name" value="SOLUTE CARRIER PROTEIN FAMILY 11 MEMBER"/>
    <property type="match status" value="1"/>
</dbReference>
<evidence type="ECO:0000256" key="8">
    <source>
        <dbReference type="SAM" id="Phobius"/>
    </source>
</evidence>
<feature type="transmembrane region" description="Helical" evidence="8">
    <location>
        <begin position="248"/>
        <end position="270"/>
    </location>
</feature>
<keyword evidence="3 8" id="KW-0812">Transmembrane</keyword>
<proteinExistence type="predicted"/>
<comment type="subcellular location">
    <subcellularLocation>
        <location evidence="1">Membrane</location>
        <topology evidence="1">Multi-pass membrane protein</topology>
    </subcellularLocation>
</comment>
<evidence type="ECO:0000256" key="6">
    <source>
        <dbReference type="ARBA" id="ARBA00023136"/>
    </source>
</evidence>
<dbReference type="EMBL" id="CP036272">
    <property type="protein sequence ID" value="QDT58642.1"/>
    <property type="molecule type" value="Genomic_DNA"/>
</dbReference>
<feature type="transmembrane region" description="Helical" evidence="8">
    <location>
        <begin position="201"/>
        <end position="220"/>
    </location>
</feature>
<keyword evidence="4" id="KW-0769">Symport</keyword>
<evidence type="ECO:0000256" key="7">
    <source>
        <dbReference type="SAM" id="MobiDB-lite"/>
    </source>
</evidence>
<feature type="compositionally biased region" description="Low complexity" evidence="7">
    <location>
        <begin position="8"/>
        <end position="19"/>
    </location>
</feature>
<organism evidence="9 10">
    <name type="scientific">Stieleria bergensis</name>
    <dbReference type="NCBI Taxonomy" id="2528025"/>
    <lineage>
        <taxon>Bacteria</taxon>
        <taxon>Pseudomonadati</taxon>
        <taxon>Planctomycetota</taxon>
        <taxon>Planctomycetia</taxon>
        <taxon>Pirellulales</taxon>
        <taxon>Pirellulaceae</taxon>
        <taxon>Stieleria</taxon>
    </lineage>
</organism>
<feature type="transmembrane region" description="Helical" evidence="8">
    <location>
        <begin position="36"/>
        <end position="54"/>
    </location>
</feature>
<dbReference type="Proteomes" id="UP000315003">
    <property type="component" value="Chromosome"/>
</dbReference>
<dbReference type="InterPro" id="IPR001046">
    <property type="entry name" value="NRAMP_fam"/>
</dbReference>
<keyword evidence="6 8" id="KW-0472">Membrane</keyword>
<accession>A0A517SR79</accession>
<dbReference type="AlphaFoldDB" id="A0A517SR79"/>
<dbReference type="GO" id="GO:0034755">
    <property type="term" value="P:iron ion transmembrane transport"/>
    <property type="evidence" value="ECO:0007669"/>
    <property type="project" value="TreeGrafter"/>
</dbReference>
<dbReference type="GO" id="GO:0005384">
    <property type="term" value="F:manganese ion transmembrane transporter activity"/>
    <property type="evidence" value="ECO:0007669"/>
    <property type="project" value="TreeGrafter"/>
</dbReference>
<dbReference type="GO" id="GO:0005886">
    <property type="term" value="C:plasma membrane"/>
    <property type="evidence" value="ECO:0007669"/>
    <property type="project" value="TreeGrafter"/>
</dbReference>
<feature type="transmembrane region" description="Helical" evidence="8">
    <location>
        <begin position="408"/>
        <end position="429"/>
    </location>
</feature>
<evidence type="ECO:0000256" key="5">
    <source>
        <dbReference type="ARBA" id="ARBA00022989"/>
    </source>
</evidence>
<dbReference type="OrthoDB" id="9787548at2"/>
<feature type="transmembrane region" description="Helical" evidence="8">
    <location>
        <begin position="377"/>
        <end position="402"/>
    </location>
</feature>
<protein>
    <submittedName>
        <fullName evidence="9">Divalent metal cation transporter MntH</fullName>
    </submittedName>
</protein>
<evidence type="ECO:0000313" key="10">
    <source>
        <dbReference type="Proteomes" id="UP000315003"/>
    </source>
</evidence>
<dbReference type="RefSeq" id="WP_145269927.1">
    <property type="nucleotide sequence ID" value="NZ_CP036272.1"/>
</dbReference>
<feature type="transmembrane region" description="Helical" evidence="8">
    <location>
        <begin position="339"/>
        <end position="365"/>
    </location>
</feature>
<feature type="transmembrane region" description="Helical" evidence="8">
    <location>
        <begin position="66"/>
        <end position="90"/>
    </location>
</feature>
<gene>
    <name evidence="9" type="primary">mntH</name>
    <name evidence="9" type="ORF">SV7mr_11350</name>
</gene>
<dbReference type="Gene3D" id="1.20.1740.10">
    <property type="entry name" value="Amino acid/polyamine transporter I"/>
    <property type="match status" value="1"/>
</dbReference>
<name>A0A517SR79_9BACT</name>
<feature type="transmembrane region" description="Helical" evidence="8">
    <location>
        <begin position="102"/>
        <end position="122"/>
    </location>
</feature>
<keyword evidence="5 8" id="KW-1133">Transmembrane helix</keyword>
<feature type="transmembrane region" description="Helical" evidence="8">
    <location>
        <begin position="290"/>
        <end position="314"/>
    </location>
</feature>
<dbReference type="PANTHER" id="PTHR11706:SF33">
    <property type="entry name" value="NATURAL RESISTANCE-ASSOCIATED MACROPHAGE PROTEIN 2"/>
    <property type="match status" value="1"/>
</dbReference>
<feature type="region of interest" description="Disordered" evidence="7">
    <location>
        <begin position="1"/>
        <end position="28"/>
    </location>
</feature>
<evidence type="ECO:0000256" key="4">
    <source>
        <dbReference type="ARBA" id="ARBA00022847"/>
    </source>
</evidence>
<dbReference type="GO" id="GO:0015086">
    <property type="term" value="F:cadmium ion transmembrane transporter activity"/>
    <property type="evidence" value="ECO:0007669"/>
    <property type="project" value="TreeGrafter"/>
</dbReference>
<dbReference type="GO" id="GO:0015293">
    <property type="term" value="F:symporter activity"/>
    <property type="evidence" value="ECO:0007669"/>
    <property type="project" value="UniProtKB-KW"/>
</dbReference>
<keyword evidence="2" id="KW-0813">Transport</keyword>
<feature type="transmembrane region" description="Helical" evidence="8">
    <location>
        <begin position="170"/>
        <end position="189"/>
    </location>
</feature>
<evidence type="ECO:0000256" key="3">
    <source>
        <dbReference type="ARBA" id="ARBA00022692"/>
    </source>
</evidence>
<evidence type="ECO:0000256" key="2">
    <source>
        <dbReference type="ARBA" id="ARBA00022448"/>
    </source>
</evidence>
<evidence type="ECO:0000313" key="9">
    <source>
        <dbReference type="EMBL" id="QDT58642.1"/>
    </source>
</evidence>
<evidence type="ECO:0000256" key="1">
    <source>
        <dbReference type="ARBA" id="ARBA00004141"/>
    </source>
</evidence>
<keyword evidence="10" id="KW-1185">Reference proteome</keyword>
<dbReference type="Pfam" id="PF01566">
    <property type="entry name" value="Nramp"/>
    <property type="match status" value="1"/>
</dbReference>
<sequence>MAEQTHNGSAPEPASGSSAQNGPTRSTGPLTLLRRIGPAIVVAAVVLGPGSIVSASKLGCQYQYDLLWLIPVASVLMIALTMTSMTIGAVQDKLPCQAVAESFGRPAAVAVGLAMLTAVTLFQASNNNAMLMALEGFIGKPEVPADTQELVSPELGTPEKGPAHLGQAELLRIGGMLGFNLFVIGLMWISRRNLYRMIEKAMAWLVGAMVLAFAVNLLFAKPSLSGIAQGLIPKLPSEQWNLSGSTEALMTMGAMVATTFSVAAAFYQAYQVREKGWTQKDLAVGRLDSVVGIGALGLITMMILICGAAGLYGIDPATLTDAAAVAIALEPLFGDSARYVFAIGVLAGAVSSFLVNALIGAVVFCDAINQPTSLSKPVVRAWTVIALLLGWAVASFAVIAQIELANFIVFAQCLTVVAIPVLGISIIWQARQLPSGTLPRWVMPVNYVGLLVVLALAARTVIKLAS</sequence>
<reference evidence="9 10" key="1">
    <citation type="submission" date="2019-02" db="EMBL/GenBank/DDBJ databases">
        <title>Deep-cultivation of Planctomycetes and their phenomic and genomic characterization uncovers novel biology.</title>
        <authorList>
            <person name="Wiegand S."/>
            <person name="Jogler M."/>
            <person name="Boedeker C."/>
            <person name="Pinto D."/>
            <person name="Vollmers J."/>
            <person name="Rivas-Marin E."/>
            <person name="Kohn T."/>
            <person name="Peeters S.H."/>
            <person name="Heuer A."/>
            <person name="Rast P."/>
            <person name="Oberbeckmann S."/>
            <person name="Bunk B."/>
            <person name="Jeske O."/>
            <person name="Meyerdierks A."/>
            <person name="Storesund J.E."/>
            <person name="Kallscheuer N."/>
            <person name="Luecker S."/>
            <person name="Lage O.M."/>
            <person name="Pohl T."/>
            <person name="Merkel B.J."/>
            <person name="Hornburger P."/>
            <person name="Mueller R.-W."/>
            <person name="Bruemmer F."/>
            <person name="Labrenz M."/>
            <person name="Spormann A.M."/>
            <person name="Op den Camp H."/>
            <person name="Overmann J."/>
            <person name="Amann R."/>
            <person name="Jetten M.S.M."/>
            <person name="Mascher T."/>
            <person name="Medema M.H."/>
            <person name="Devos D.P."/>
            <person name="Kaster A.-K."/>
            <person name="Ovreas L."/>
            <person name="Rohde M."/>
            <person name="Galperin M.Y."/>
            <person name="Jogler C."/>
        </authorList>
    </citation>
    <scope>NUCLEOTIDE SEQUENCE [LARGE SCALE GENOMIC DNA]</scope>
    <source>
        <strain evidence="9 10">SV_7m_r</strain>
    </source>
</reference>
<feature type="transmembrane region" description="Helical" evidence="8">
    <location>
        <begin position="441"/>
        <end position="462"/>
    </location>
</feature>